<gene>
    <name evidence="1" type="ORF">PHATRDRAFT_8657</name>
</gene>
<dbReference type="Proteomes" id="UP000000759">
    <property type="component" value="Chromosome 1"/>
</dbReference>
<evidence type="ECO:0000313" key="1">
    <source>
        <dbReference type="EMBL" id="EEC51653.1"/>
    </source>
</evidence>
<dbReference type="GeneID" id="7196364"/>
<dbReference type="eggNOG" id="ENOG502S8PR">
    <property type="taxonomic scope" value="Eukaryota"/>
</dbReference>
<accession>B7FPC2</accession>
<feature type="non-terminal residue" evidence="1">
    <location>
        <position position="158"/>
    </location>
</feature>
<protein>
    <submittedName>
        <fullName evidence="1">Uncharacterized protein</fullName>
    </submittedName>
</protein>
<dbReference type="OrthoDB" id="10260017at2759"/>
<evidence type="ECO:0000313" key="2">
    <source>
        <dbReference type="Proteomes" id="UP000000759"/>
    </source>
</evidence>
<dbReference type="EMBL" id="CM000605">
    <property type="protein sequence ID" value="EEC51653.1"/>
    <property type="molecule type" value="Genomic_DNA"/>
</dbReference>
<feature type="non-terminal residue" evidence="1">
    <location>
        <position position="1"/>
    </location>
</feature>
<proteinExistence type="predicted"/>
<sequence length="158" mass="17990">LLDTFDLSNFHAMSKEKANFFCQLTKSFTSFHLIYDKFVREVCAPAVCEMGYCDEFYYQAFPCIRVVRPNEFSIGPHADVSYGHHPCSINMYVPLTPIGGTSALFLESRPGSEDWHPIEGDYGECYLKHFAGAICTHWTTDNKTLQTRVSLDFRIIPG</sequence>
<dbReference type="AlphaFoldDB" id="B7FPC2"/>
<reference evidence="2" key="2">
    <citation type="submission" date="2008-08" db="EMBL/GenBank/DDBJ databases">
        <authorList>
            <consortium name="Diatom Consortium"/>
            <person name="Grigoriev I."/>
            <person name="Grimwood J."/>
            <person name="Kuo A."/>
            <person name="Otillar R.P."/>
            <person name="Salamov A."/>
            <person name="Detter J.C."/>
            <person name="Lindquist E."/>
            <person name="Shapiro H."/>
            <person name="Lucas S."/>
            <person name="Glavina del Rio T."/>
            <person name="Pitluck S."/>
            <person name="Rokhsar D."/>
            <person name="Bowler C."/>
        </authorList>
    </citation>
    <scope>GENOME REANNOTATION</scope>
    <source>
        <strain evidence="2">CCAP 1055/1</strain>
    </source>
</reference>
<name>B7FPC2_PHATC</name>
<dbReference type="PaxDb" id="2850-Phatr8657"/>
<dbReference type="SUPFAM" id="SSF51197">
    <property type="entry name" value="Clavaminate synthase-like"/>
    <property type="match status" value="1"/>
</dbReference>
<keyword evidence="2" id="KW-1185">Reference proteome</keyword>
<dbReference type="InParanoid" id="B7FPC2"/>
<reference evidence="1 2" key="1">
    <citation type="journal article" date="2008" name="Nature">
        <title>The Phaeodactylum genome reveals the evolutionary history of diatom genomes.</title>
        <authorList>
            <person name="Bowler C."/>
            <person name="Allen A.E."/>
            <person name="Badger J.H."/>
            <person name="Grimwood J."/>
            <person name="Jabbari K."/>
            <person name="Kuo A."/>
            <person name="Maheswari U."/>
            <person name="Martens C."/>
            <person name="Maumus F."/>
            <person name="Otillar R.P."/>
            <person name="Rayko E."/>
            <person name="Salamov A."/>
            <person name="Vandepoele K."/>
            <person name="Beszteri B."/>
            <person name="Gruber A."/>
            <person name="Heijde M."/>
            <person name="Katinka M."/>
            <person name="Mock T."/>
            <person name="Valentin K."/>
            <person name="Verret F."/>
            <person name="Berges J.A."/>
            <person name="Brownlee C."/>
            <person name="Cadoret J.P."/>
            <person name="Chiovitti A."/>
            <person name="Choi C.J."/>
            <person name="Coesel S."/>
            <person name="De Martino A."/>
            <person name="Detter J.C."/>
            <person name="Durkin C."/>
            <person name="Falciatore A."/>
            <person name="Fournet J."/>
            <person name="Haruta M."/>
            <person name="Huysman M.J."/>
            <person name="Jenkins B.D."/>
            <person name="Jiroutova K."/>
            <person name="Jorgensen R.E."/>
            <person name="Joubert Y."/>
            <person name="Kaplan A."/>
            <person name="Kroger N."/>
            <person name="Kroth P.G."/>
            <person name="La Roche J."/>
            <person name="Lindquist E."/>
            <person name="Lommer M."/>
            <person name="Martin-Jezequel V."/>
            <person name="Lopez P.J."/>
            <person name="Lucas S."/>
            <person name="Mangogna M."/>
            <person name="McGinnis K."/>
            <person name="Medlin L.K."/>
            <person name="Montsant A."/>
            <person name="Oudot-Le Secq M.P."/>
            <person name="Napoli C."/>
            <person name="Obornik M."/>
            <person name="Parker M.S."/>
            <person name="Petit J.L."/>
            <person name="Porcel B.M."/>
            <person name="Poulsen N."/>
            <person name="Robison M."/>
            <person name="Rychlewski L."/>
            <person name="Rynearson T.A."/>
            <person name="Schmutz J."/>
            <person name="Shapiro H."/>
            <person name="Siaut M."/>
            <person name="Stanley M."/>
            <person name="Sussman M.R."/>
            <person name="Taylor A.R."/>
            <person name="Vardi A."/>
            <person name="von Dassow P."/>
            <person name="Vyverman W."/>
            <person name="Willis A."/>
            <person name="Wyrwicz L.S."/>
            <person name="Rokhsar D.S."/>
            <person name="Weissenbach J."/>
            <person name="Armbrust E.V."/>
            <person name="Green B.R."/>
            <person name="Van de Peer Y."/>
            <person name="Grigoriev I.V."/>
        </authorList>
    </citation>
    <scope>NUCLEOTIDE SEQUENCE [LARGE SCALE GENOMIC DNA]</scope>
    <source>
        <strain evidence="1 2">CCAP 1055/1</strain>
    </source>
</reference>
<dbReference type="KEGG" id="pti:PHATRDRAFT_8657"/>
<dbReference type="RefSeq" id="XP_002177190.1">
    <property type="nucleotide sequence ID" value="XM_002177154.1"/>
</dbReference>
<organism evidence="1 2">
    <name type="scientific">Phaeodactylum tricornutum (strain CCAP 1055/1)</name>
    <dbReference type="NCBI Taxonomy" id="556484"/>
    <lineage>
        <taxon>Eukaryota</taxon>
        <taxon>Sar</taxon>
        <taxon>Stramenopiles</taxon>
        <taxon>Ochrophyta</taxon>
        <taxon>Bacillariophyta</taxon>
        <taxon>Bacillariophyceae</taxon>
        <taxon>Bacillariophycidae</taxon>
        <taxon>Naviculales</taxon>
        <taxon>Phaeodactylaceae</taxon>
        <taxon>Phaeodactylum</taxon>
    </lineage>
</organism>